<gene>
    <name evidence="1" type="ORF">ROE7235_03489</name>
</gene>
<accession>A0A3B0N102</accession>
<dbReference type="Pfam" id="PF21810">
    <property type="entry name" value="DUF6880"/>
    <property type="match status" value="1"/>
</dbReference>
<dbReference type="OrthoDB" id="7183688at2"/>
<dbReference type="EMBL" id="UIHC01000067">
    <property type="protein sequence ID" value="SUZ33716.1"/>
    <property type="molecule type" value="Genomic_DNA"/>
</dbReference>
<evidence type="ECO:0000313" key="1">
    <source>
        <dbReference type="EMBL" id="SUZ33716.1"/>
    </source>
</evidence>
<keyword evidence="2" id="KW-1185">Reference proteome</keyword>
<dbReference type="InterPro" id="IPR049245">
    <property type="entry name" value="DUF6880"/>
</dbReference>
<evidence type="ECO:0000313" key="2">
    <source>
        <dbReference type="Proteomes" id="UP000272908"/>
    </source>
</evidence>
<sequence length="477" mass="52448">MASKTTLNAKNLETLGAARLADLLIEISTGSAVAKRRLRLELAGAQSPKEAGRAVAKRLTSIARARSFVNWQNRKPLVTDLQSQLRAIKERIAPADPAEALALAWRFMQVATPLFERCDDSSGIVIGVFHDACALLGELALAAGAQPELLADAAIEALRDNGYGQYDGLIAILTPALGQEGLAHLKQRIETLAGTPVPIPPKGEWEVVGYGSGGATYAHQIEERSQKSVVEMALKDIADAMGDVDAFIAQYDARTRKVPQIAAKIATRLLAAGRAGDALGFIERADMKDSWVPREWQDIRLEVLEALDRKDEAQTFRWSCFESTLESGYLRDFLKRLPDFEDIEAEERAMAHAAAYSSLRSALGFFLGWPSPDRATRLLIDRHDEIDGDRYELLVPAADALSERFPLSATLALRAMIDFTLSKARSKRYGYAAQHLAECEGLAGRIEDFGTFEGHATYVKRLKRDHGRKTGFWGHFA</sequence>
<dbReference type="RefSeq" id="WP_121096887.1">
    <property type="nucleotide sequence ID" value="NZ_UIHC01000067.1"/>
</dbReference>
<name>A0A3B0N102_9RHOB</name>
<organism evidence="1 2">
    <name type="scientific">Roseinatronobacter ekhonensis</name>
    <dbReference type="NCBI Taxonomy" id="254356"/>
    <lineage>
        <taxon>Bacteria</taxon>
        <taxon>Pseudomonadati</taxon>
        <taxon>Pseudomonadota</taxon>
        <taxon>Alphaproteobacteria</taxon>
        <taxon>Rhodobacterales</taxon>
        <taxon>Paracoccaceae</taxon>
        <taxon>Roseinatronobacter</taxon>
    </lineage>
</organism>
<proteinExistence type="predicted"/>
<reference evidence="2" key="1">
    <citation type="submission" date="2018-08" db="EMBL/GenBank/DDBJ databases">
        <authorList>
            <person name="Rodrigo-Torres L."/>
            <person name="Arahal R. D."/>
            <person name="Lucena T."/>
        </authorList>
    </citation>
    <scope>NUCLEOTIDE SEQUENCE [LARGE SCALE GENOMIC DNA]</scope>
    <source>
        <strain evidence="2">CECT 7235</strain>
    </source>
</reference>
<dbReference type="AlphaFoldDB" id="A0A3B0N102"/>
<dbReference type="Proteomes" id="UP000272908">
    <property type="component" value="Unassembled WGS sequence"/>
</dbReference>
<protein>
    <submittedName>
        <fullName evidence="1">Uncharacterized protein</fullName>
    </submittedName>
</protein>